<sequence>PNSAAGLQAYEQQKVEWSNRWGLNELVDVGRPYPLCPGTSKAGTGECFQCGKHGH</sequence>
<organism evidence="1 2">
    <name type="scientific">Dendrothele bispora (strain CBS 962.96)</name>
    <dbReference type="NCBI Taxonomy" id="1314807"/>
    <lineage>
        <taxon>Eukaryota</taxon>
        <taxon>Fungi</taxon>
        <taxon>Dikarya</taxon>
        <taxon>Basidiomycota</taxon>
        <taxon>Agaricomycotina</taxon>
        <taxon>Agaricomycetes</taxon>
        <taxon>Agaricomycetidae</taxon>
        <taxon>Agaricales</taxon>
        <taxon>Agaricales incertae sedis</taxon>
        <taxon>Dendrothele</taxon>
    </lineage>
</organism>
<dbReference type="OrthoDB" id="3260975at2759"/>
<evidence type="ECO:0008006" key="3">
    <source>
        <dbReference type="Google" id="ProtNLM"/>
    </source>
</evidence>
<reference evidence="1 2" key="1">
    <citation type="journal article" date="2019" name="Nat. Ecol. Evol.">
        <title>Megaphylogeny resolves global patterns of mushroom evolution.</title>
        <authorList>
            <person name="Varga T."/>
            <person name="Krizsan K."/>
            <person name="Foldi C."/>
            <person name="Dima B."/>
            <person name="Sanchez-Garcia M."/>
            <person name="Sanchez-Ramirez S."/>
            <person name="Szollosi G.J."/>
            <person name="Szarkandi J.G."/>
            <person name="Papp V."/>
            <person name="Albert L."/>
            <person name="Andreopoulos W."/>
            <person name="Angelini C."/>
            <person name="Antonin V."/>
            <person name="Barry K.W."/>
            <person name="Bougher N.L."/>
            <person name="Buchanan P."/>
            <person name="Buyck B."/>
            <person name="Bense V."/>
            <person name="Catcheside P."/>
            <person name="Chovatia M."/>
            <person name="Cooper J."/>
            <person name="Damon W."/>
            <person name="Desjardin D."/>
            <person name="Finy P."/>
            <person name="Geml J."/>
            <person name="Haridas S."/>
            <person name="Hughes K."/>
            <person name="Justo A."/>
            <person name="Karasinski D."/>
            <person name="Kautmanova I."/>
            <person name="Kiss B."/>
            <person name="Kocsube S."/>
            <person name="Kotiranta H."/>
            <person name="LaButti K.M."/>
            <person name="Lechner B.E."/>
            <person name="Liimatainen K."/>
            <person name="Lipzen A."/>
            <person name="Lukacs Z."/>
            <person name="Mihaltcheva S."/>
            <person name="Morgado L.N."/>
            <person name="Niskanen T."/>
            <person name="Noordeloos M.E."/>
            <person name="Ohm R.A."/>
            <person name="Ortiz-Santana B."/>
            <person name="Ovrebo C."/>
            <person name="Racz N."/>
            <person name="Riley R."/>
            <person name="Savchenko A."/>
            <person name="Shiryaev A."/>
            <person name="Soop K."/>
            <person name="Spirin V."/>
            <person name="Szebenyi C."/>
            <person name="Tomsovsky M."/>
            <person name="Tulloss R.E."/>
            <person name="Uehling J."/>
            <person name="Grigoriev I.V."/>
            <person name="Vagvolgyi C."/>
            <person name="Papp T."/>
            <person name="Martin F.M."/>
            <person name="Miettinen O."/>
            <person name="Hibbett D.S."/>
            <person name="Nagy L.G."/>
        </authorList>
    </citation>
    <scope>NUCLEOTIDE SEQUENCE [LARGE SCALE GENOMIC DNA]</scope>
    <source>
        <strain evidence="1 2">CBS 962.96</strain>
    </source>
</reference>
<dbReference type="Proteomes" id="UP000297245">
    <property type="component" value="Unassembled WGS sequence"/>
</dbReference>
<evidence type="ECO:0000313" key="1">
    <source>
        <dbReference type="EMBL" id="THU80467.1"/>
    </source>
</evidence>
<name>A0A4S8KWX3_DENBC</name>
<dbReference type="AlphaFoldDB" id="A0A4S8KWX3"/>
<feature type="non-terminal residue" evidence="1">
    <location>
        <position position="55"/>
    </location>
</feature>
<gene>
    <name evidence="1" type="ORF">K435DRAFT_563707</name>
</gene>
<feature type="non-terminal residue" evidence="1">
    <location>
        <position position="1"/>
    </location>
</feature>
<accession>A0A4S8KWX3</accession>
<dbReference type="EMBL" id="ML179901">
    <property type="protein sequence ID" value="THU80467.1"/>
    <property type="molecule type" value="Genomic_DNA"/>
</dbReference>
<evidence type="ECO:0000313" key="2">
    <source>
        <dbReference type="Proteomes" id="UP000297245"/>
    </source>
</evidence>
<proteinExistence type="predicted"/>
<protein>
    <recommendedName>
        <fullName evidence="3">CCHC-type domain-containing protein</fullName>
    </recommendedName>
</protein>
<keyword evidence="2" id="KW-1185">Reference proteome</keyword>